<dbReference type="AlphaFoldDB" id="A0A5C3QYI8"/>
<reference evidence="2 3" key="1">
    <citation type="journal article" date="2019" name="Nat. Ecol. Evol.">
        <title>Megaphylogeny resolves global patterns of mushroom evolution.</title>
        <authorList>
            <person name="Varga T."/>
            <person name="Krizsan K."/>
            <person name="Foldi C."/>
            <person name="Dima B."/>
            <person name="Sanchez-Garcia M."/>
            <person name="Sanchez-Ramirez S."/>
            <person name="Szollosi G.J."/>
            <person name="Szarkandi J.G."/>
            <person name="Papp V."/>
            <person name="Albert L."/>
            <person name="Andreopoulos W."/>
            <person name="Angelini C."/>
            <person name="Antonin V."/>
            <person name="Barry K.W."/>
            <person name="Bougher N.L."/>
            <person name="Buchanan P."/>
            <person name="Buyck B."/>
            <person name="Bense V."/>
            <person name="Catcheside P."/>
            <person name="Chovatia M."/>
            <person name="Cooper J."/>
            <person name="Damon W."/>
            <person name="Desjardin D."/>
            <person name="Finy P."/>
            <person name="Geml J."/>
            <person name="Haridas S."/>
            <person name="Hughes K."/>
            <person name="Justo A."/>
            <person name="Karasinski D."/>
            <person name="Kautmanova I."/>
            <person name="Kiss B."/>
            <person name="Kocsube S."/>
            <person name="Kotiranta H."/>
            <person name="LaButti K.M."/>
            <person name="Lechner B.E."/>
            <person name="Liimatainen K."/>
            <person name="Lipzen A."/>
            <person name="Lukacs Z."/>
            <person name="Mihaltcheva S."/>
            <person name="Morgado L.N."/>
            <person name="Niskanen T."/>
            <person name="Noordeloos M.E."/>
            <person name="Ohm R.A."/>
            <person name="Ortiz-Santana B."/>
            <person name="Ovrebo C."/>
            <person name="Racz N."/>
            <person name="Riley R."/>
            <person name="Savchenko A."/>
            <person name="Shiryaev A."/>
            <person name="Soop K."/>
            <person name="Spirin V."/>
            <person name="Szebenyi C."/>
            <person name="Tomsovsky M."/>
            <person name="Tulloss R.E."/>
            <person name="Uehling J."/>
            <person name="Grigoriev I.V."/>
            <person name="Vagvolgyi C."/>
            <person name="Papp T."/>
            <person name="Martin F.M."/>
            <person name="Miettinen O."/>
            <person name="Hibbett D.S."/>
            <person name="Nagy L.G."/>
        </authorList>
    </citation>
    <scope>NUCLEOTIDE SEQUENCE [LARGE SCALE GENOMIC DNA]</scope>
    <source>
        <strain evidence="2 3">CBS 309.79</strain>
    </source>
</reference>
<dbReference type="InterPro" id="IPR009571">
    <property type="entry name" value="SUR7/Rim9-like_fungi"/>
</dbReference>
<dbReference type="GO" id="GO:0005886">
    <property type="term" value="C:plasma membrane"/>
    <property type="evidence" value="ECO:0007669"/>
    <property type="project" value="InterPro"/>
</dbReference>
<protein>
    <recommendedName>
        <fullName evidence="4">Actin cortical patch SUR7/pH-response regulator pali</fullName>
    </recommendedName>
</protein>
<feature type="transmembrane region" description="Helical" evidence="1">
    <location>
        <begin position="69"/>
        <end position="90"/>
    </location>
</feature>
<evidence type="ECO:0000313" key="3">
    <source>
        <dbReference type="Proteomes" id="UP000305067"/>
    </source>
</evidence>
<dbReference type="PANTHER" id="PTHR28013">
    <property type="entry name" value="PROTEIN DCV1-RELATED"/>
    <property type="match status" value="1"/>
</dbReference>
<keyword evidence="1" id="KW-1133">Transmembrane helix</keyword>
<dbReference type="OrthoDB" id="2354757at2759"/>
<evidence type="ECO:0008006" key="4">
    <source>
        <dbReference type="Google" id="ProtNLM"/>
    </source>
</evidence>
<organism evidence="2 3">
    <name type="scientific">Pterulicium gracile</name>
    <dbReference type="NCBI Taxonomy" id="1884261"/>
    <lineage>
        <taxon>Eukaryota</taxon>
        <taxon>Fungi</taxon>
        <taxon>Dikarya</taxon>
        <taxon>Basidiomycota</taxon>
        <taxon>Agaricomycotina</taxon>
        <taxon>Agaricomycetes</taxon>
        <taxon>Agaricomycetidae</taxon>
        <taxon>Agaricales</taxon>
        <taxon>Pleurotineae</taxon>
        <taxon>Pterulaceae</taxon>
        <taxon>Pterulicium</taxon>
    </lineage>
</organism>
<feature type="transmembrane region" description="Helical" evidence="1">
    <location>
        <begin position="143"/>
        <end position="164"/>
    </location>
</feature>
<proteinExistence type="predicted"/>
<keyword evidence="1" id="KW-0472">Membrane</keyword>
<dbReference type="Proteomes" id="UP000305067">
    <property type="component" value="Unassembled WGS sequence"/>
</dbReference>
<feature type="transmembrane region" description="Helical" evidence="1">
    <location>
        <begin position="97"/>
        <end position="123"/>
    </location>
</feature>
<evidence type="ECO:0000313" key="2">
    <source>
        <dbReference type="EMBL" id="TFL05571.1"/>
    </source>
</evidence>
<keyword evidence="3" id="KW-1185">Reference proteome</keyword>
<dbReference type="InterPro" id="IPR051380">
    <property type="entry name" value="pH-response_reg_palI/RIM9"/>
</dbReference>
<sequence length="207" mass="22908">MSVLTTISVPAFSGLDLVRATGQQKRFRFGIWGFCLQSYCEGKGAAYSIEMKLDNANNETDTVNVSGGWTAGLVLPVIVTIAVVVVAALSFTNQLQLLLICCLAVFVAVFVTFVAVCIDAAFLKHMEGKLDGYGMNVSAGPGLWLTVVLLLVLSMYTTLVFLRFRRRYLTSSKEEDEAITWFPMAKLSKLPFLKKKTSQEMYDEFDL</sequence>
<accession>A0A5C3QYI8</accession>
<dbReference type="EMBL" id="ML178816">
    <property type="protein sequence ID" value="TFL05571.1"/>
    <property type="molecule type" value="Genomic_DNA"/>
</dbReference>
<dbReference type="Pfam" id="PF06687">
    <property type="entry name" value="SUR7"/>
    <property type="match status" value="1"/>
</dbReference>
<dbReference type="GO" id="GO:0035838">
    <property type="term" value="C:growing cell tip"/>
    <property type="evidence" value="ECO:0007669"/>
    <property type="project" value="TreeGrafter"/>
</dbReference>
<dbReference type="GO" id="GO:0032153">
    <property type="term" value="C:cell division site"/>
    <property type="evidence" value="ECO:0007669"/>
    <property type="project" value="TreeGrafter"/>
</dbReference>
<name>A0A5C3QYI8_9AGAR</name>
<dbReference type="PANTHER" id="PTHR28013:SF4">
    <property type="entry name" value="MARVEL DOMAIN-CONTAINING PROTEIN"/>
    <property type="match status" value="1"/>
</dbReference>
<dbReference type="STRING" id="1884261.A0A5C3QYI8"/>
<gene>
    <name evidence="2" type="ORF">BDV98DRAFT_589190</name>
</gene>
<evidence type="ECO:0000256" key="1">
    <source>
        <dbReference type="SAM" id="Phobius"/>
    </source>
</evidence>
<keyword evidence="1" id="KW-0812">Transmembrane</keyword>